<keyword evidence="3" id="KW-0804">Transcription</keyword>
<feature type="domain" description="HTH araC/xylS-type" evidence="4">
    <location>
        <begin position="241"/>
        <end position="339"/>
    </location>
</feature>
<evidence type="ECO:0000259" key="4">
    <source>
        <dbReference type="PROSITE" id="PS01124"/>
    </source>
</evidence>
<accession>A0ABU3EGA5</accession>
<dbReference type="RefSeq" id="WP_311760363.1">
    <property type="nucleotide sequence ID" value="NZ_JAVRQI010000012.1"/>
</dbReference>
<protein>
    <submittedName>
        <fullName evidence="5">AraC family transcriptional regulator</fullName>
    </submittedName>
</protein>
<dbReference type="Gene3D" id="1.10.10.60">
    <property type="entry name" value="Homeodomain-like"/>
    <property type="match status" value="1"/>
</dbReference>
<dbReference type="InterPro" id="IPR050204">
    <property type="entry name" value="AraC_XylS_family_regulators"/>
</dbReference>
<keyword evidence="1" id="KW-0805">Transcription regulation</keyword>
<dbReference type="SMART" id="SM00342">
    <property type="entry name" value="HTH_ARAC"/>
    <property type="match status" value="1"/>
</dbReference>
<dbReference type="Proteomes" id="UP001251085">
    <property type="component" value="Unassembled WGS sequence"/>
</dbReference>
<dbReference type="EMBL" id="JAVRQI010000012">
    <property type="protein sequence ID" value="MDT1063272.1"/>
    <property type="molecule type" value="Genomic_DNA"/>
</dbReference>
<evidence type="ECO:0000313" key="5">
    <source>
        <dbReference type="EMBL" id="MDT1063272.1"/>
    </source>
</evidence>
<name>A0ABU3EGA5_9RHOB</name>
<dbReference type="PROSITE" id="PS01124">
    <property type="entry name" value="HTH_ARAC_FAMILY_2"/>
    <property type="match status" value="1"/>
</dbReference>
<keyword evidence="6" id="KW-1185">Reference proteome</keyword>
<reference evidence="6" key="1">
    <citation type="submission" date="2023-07" db="EMBL/GenBank/DDBJ databases">
        <title>Characterization of two Paracoccaceae strains isolated from Phycosphere and proposal of Xinfangfangia lacusdiani sp. nov.</title>
        <authorList>
            <person name="Deng Y."/>
            <person name="Zhang Y.Q."/>
        </authorList>
    </citation>
    <scope>NUCLEOTIDE SEQUENCE [LARGE SCALE GENOMIC DNA]</scope>
    <source>
        <strain evidence="6">CPCC 101403</strain>
    </source>
</reference>
<dbReference type="InterPro" id="IPR018060">
    <property type="entry name" value="HTH_AraC"/>
</dbReference>
<keyword evidence="2" id="KW-0238">DNA-binding</keyword>
<evidence type="ECO:0000313" key="6">
    <source>
        <dbReference type="Proteomes" id="UP001251085"/>
    </source>
</evidence>
<dbReference type="InterPro" id="IPR009057">
    <property type="entry name" value="Homeodomain-like_sf"/>
</dbReference>
<evidence type="ECO:0000256" key="2">
    <source>
        <dbReference type="ARBA" id="ARBA00023125"/>
    </source>
</evidence>
<sequence>MRHKDLIHPASSLSGTEARLHAAAINAGMILEPSVTDPRQIRHVIPAEGKVTRPAALPASTMPRPAPGQGLRLLPLSGFFWGGAMRSRFGPGLKGPGPRVRGDHVILWVRQGSVAIEFPRRQQSVKDGRLAFIPVGTAFALRPPSEVAGWALLIPAGQARDLPVPLPQDFRTGQPDGADMALLEPAFRALGQGHPQDSVERGATSCQIGLLATALSRLCEHNPDFPALRDPQLLDARPLTEQFLAHAAESLRDNRTVAELARELGCTLPELEAACQQSRGRTALDLLYVLRLDRAVDMLREGSMSDLQIARELGYSGLGHFMRVFAAATGRSPQAFRDCLHAERPEGD</sequence>
<dbReference type="Pfam" id="PF12833">
    <property type="entry name" value="HTH_18"/>
    <property type="match status" value="1"/>
</dbReference>
<dbReference type="PANTHER" id="PTHR46796">
    <property type="entry name" value="HTH-TYPE TRANSCRIPTIONAL ACTIVATOR RHAS-RELATED"/>
    <property type="match status" value="1"/>
</dbReference>
<comment type="caution">
    <text evidence="5">The sequence shown here is derived from an EMBL/GenBank/DDBJ whole genome shotgun (WGS) entry which is preliminary data.</text>
</comment>
<organism evidence="5 6">
    <name type="scientific">Paracoccus broussonetiae</name>
    <dbReference type="NCBI Taxonomy" id="3075834"/>
    <lineage>
        <taxon>Bacteria</taxon>
        <taxon>Pseudomonadati</taxon>
        <taxon>Pseudomonadota</taxon>
        <taxon>Alphaproteobacteria</taxon>
        <taxon>Rhodobacterales</taxon>
        <taxon>Paracoccaceae</taxon>
        <taxon>Paracoccus</taxon>
    </lineage>
</organism>
<dbReference type="InterPro" id="IPR011051">
    <property type="entry name" value="RmlC_Cupin_sf"/>
</dbReference>
<proteinExistence type="predicted"/>
<evidence type="ECO:0000256" key="1">
    <source>
        <dbReference type="ARBA" id="ARBA00023015"/>
    </source>
</evidence>
<dbReference type="SUPFAM" id="SSF51182">
    <property type="entry name" value="RmlC-like cupins"/>
    <property type="match status" value="1"/>
</dbReference>
<gene>
    <name evidence="5" type="ORF">RM190_15455</name>
</gene>
<dbReference type="SUPFAM" id="SSF46689">
    <property type="entry name" value="Homeodomain-like"/>
    <property type="match status" value="1"/>
</dbReference>
<evidence type="ECO:0000256" key="3">
    <source>
        <dbReference type="ARBA" id="ARBA00023163"/>
    </source>
</evidence>